<evidence type="ECO:0000313" key="1">
    <source>
        <dbReference type="EMBL" id="CAE6507558.1"/>
    </source>
</evidence>
<organism evidence="1 2">
    <name type="scientific">Nitrosomonas nitrosa</name>
    <dbReference type="NCBI Taxonomy" id="52442"/>
    <lineage>
        <taxon>Bacteria</taxon>
        <taxon>Pseudomonadati</taxon>
        <taxon>Pseudomonadota</taxon>
        <taxon>Betaproteobacteria</taxon>
        <taxon>Nitrosomonadales</taxon>
        <taxon>Nitrosomonadaceae</taxon>
        <taxon>Nitrosomonas</taxon>
    </lineage>
</organism>
<gene>
    <name evidence="1" type="ORF">NMYAN_260007</name>
</gene>
<protein>
    <submittedName>
        <fullName evidence="1">Uncharacterized protein</fullName>
    </submittedName>
</protein>
<dbReference type="EMBL" id="CAJNAP010000019">
    <property type="protein sequence ID" value="CAE6507558.1"/>
    <property type="molecule type" value="Genomic_DNA"/>
</dbReference>
<dbReference type="Proteomes" id="UP000601736">
    <property type="component" value="Unassembled WGS sequence"/>
</dbReference>
<proteinExistence type="predicted"/>
<sequence length="48" mass="5509">MRSEPLAKMVLYYSTHLAVSLMYPHQKMCTVYAPGHAPTNRSRQISDK</sequence>
<evidence type="ECO:0000313" key="2">
    <source>
        <dbReference type="Proteomes" id="UP000601736"/>
    </source>
</evidence>
<accession>A0A8H8Z135</accession>
<dbReference type="AlphaFoldDB" id="A0A8H8Z135"/>
<reference evidence="1" key="1">
    <citation type="submission" date="2021-02" db="EMBL/GenBank/DDBJ databases">
        <authorList>
            <person name="Han P."/>
        </authorList>
    </citation>
    <scope>NUCLEOTIDE SEQUENCE</scope>
    <source>
        <strain evidence="1">Nitrosomonas nitrosa 18-3D</strain>
    </source>
</reference>
<name>A0A8H8Z135_9PROT</name>
<comment type="caution">
    <text evidence="1">The sequence shown here is derived from an EMBL/GenBank/DDBJ whole genome shotgun (WGS) entry which is preliminary data.</text>
</comment>